<dbReference type="EMBL" id="NMUH01002238">
    <property type="protein sequence ID" value="MQL98776.1"/>
    <property type="molecule type" value="Genomic_DNA"/>
</dbReference>
<organism evidence="1 2">
    <name type="scientific">Colocasia esculenta</name>
    <name type="common">Wild taro</name>
    <name type="synonym">Arum esculentum</name>
    <dbReference type="NCBI Taxonomy" id="4460"/>
    <lineage>
        <taxon>Eukaryota</taxon>
        <taxon>Viridiplantae</taxon>
        <taxon>Streptophyta</taxon>
        <taxon>Embryophyta</taxon>
        <taxon>Tracheophyta</taxon>
        <taxon>Spermatophyta</taxon>
        <taxon>Magnoliopsida</taxon>
        <taxon>Liliopsida</taxon>
        <taxon>Araceae</taxon>
        <taxon>Aroideae</taxon>
        <taxon>Colocasieae</taxon>
        <taxon>Colocasia</taxon>
    </lineage>
</organism>
<proteinExistence type="predicted"/>
<keyword evidence="2" id="KW-1185">Reference proteome</keyword>
<gene>
    <name evidence="1" type="ORF">Taro_031492</name>
</gene>
<dbReference type="PANTHER" id="PTHR35105">
    <property type="entry name" value="EXPRESSED PROTEIN"/>
    <property type="match status" value="1"/>
</dbReference>
<name>A0A843VUT2_COLES</name>
<dbReference type="SUPFAM" id="SSF53448">
    <property type="entry name" value="Nucleotide-diphospho-sugar transferases"/>
    <property type="match status" value="1"/>
</dbReference>
<accession>A0A843VUT2</accession>
<evidence type="ECO:0000313" key="2">
    <source>
        <dbReference type="Proteomes" id="UP000652761"/>
    </source>
</evidence>
<protein>
    <recommendedName>
        <fullName evidence="3">Protein CDI</fullName>
    </recommendedName>
</protein>
<sequence>MVKPVGQDMPRARDLFVRPGPRPNRLWGARRSETPDLLSVMRCFSLSDLFVLDLVGVKVFSSGMAPVVSCNGAAPAVNGEKAAPAVFKVFVGYDTREDLAYEVCRRSIQKRASVLVEVIPIRQAELRAAGLFWRERGPTESTEFSFTRFLTPYLACYKGWAMFVDCDFLYLADVAELAALAEDRYAVMCVHHEYAPKETVKMDGSIQTVYPRKNWLSMVLYNCGHPKNVEALTPEAVSTRTGAFLHRFQWLDDADIGEIPFVWNFLVGHNKVVEDDRATYPKAIHYTSGGPWFEAYKDCEFADLWVQELEELKKEEAAAKLKETMVTLEKSLKPSPVVKASVV</sequence>
<dbReference type="OrthoDB" id="590152at2759"/>
<dbReference type="PANTHER" id="PTHR35105:SF2">
    <property type="entry name" value="PROTEIN CDI"/>
    <property type="match status" value="1"/>
</dbReference>
<comment type="caution">
    <text evidence="1">The sequence shown here is derived from an EMBL/GenBank/DDBJ whole genome shotgun (WGS) entry which is preliminary data.</text>
</comment>
<dbReference type="InterPro" id="IPR029044">
    <property type="entry name" value="Nucleotide-diphossugar_trans"/>
</dbReference>
<dbReference type="Proteomes" id="UP000652761">
    <property type="component" value="Unassembled WGS sequence"/>
</dbReference>
<evidence type="ECO:0000313" key="1">
    <source>
        <dbReference type="EMBL" id="MQL98776.1"/>
    </source>
</evidence>
<evidence type="ECO:0008006" key="3">
    <source>
        <dbReference type="Google" id="ProtNLM"/>
    </source>
</evidence>
<dbReference type="AlphaFoldDB" id="A0A843VUT2"/>
<reference evidence="1" key="1">
    <citation type="submission" date="2017-07" db="EMBL/GenBank/DDBJ databases">
        <title>Taro Niue Genome Assembly and Annotation.</title>
        <authorList>
            <person name="Atibalentja N."/>
            <person name="Keating K."/>
            <person name="Fields C.J."/>
        </authorList>
    </citation>
    <scope>NUCLEOTIDE SEQUENCE</scope>
    <source>
        <strain evidence="1">Niue_2</strain>
        <tissue evidence="1">Leaf</tissue>
    </source>
</reference>